<comment type="caution">
    <text evidence="1">The sequence shown here is derived from an EMBL/GenBank/DDBJ whole genome shotgun (WGS) entry which is preliminary data.</text>
</comment>
<keyword evidence="2" id="KW-1185">Reference proteome</keyword>
<dbReference type="OrthoDB" id="840060at2"/>
<dbReference type="AlphaFoldDB" id="A0A419W926"/>
<dbReference type="EMBL" id="RAPN01000001">
    <property type="protein sequence ID" value="RKD91949.1"/>
    <property type="molecule type" value="Genomic_DNA"/>
</dbReference>
<dbReference type="RefSeq" id="WP_120273205.1">
    <property type="nucleotide sequence ID" value="NZ_RAPN01000001.1"/>
</dbReference>
<accession>A0A419W926</accession>
<dbReference type="Proteomes" id="UP000283387">
    <property type="component" value="Unassembled WGS sequence"/>
</dbReference>
<evidence type="ECO:0000313" key="2">
    <source>
        <dbReference type="Proteomes" id="UP000283387"/>
    </source>
</evidence>
<name>A0A419W926_9BACT</name>
<organism evidence="1 2">
    <name type="scientific">Mangrovibacterium diazotrophicum</name>
    <dbReference type="NCBI Taxonomy" id="1261403"/>
    <lineage>
        <taxon>Bacteria</taxon>
        <taxon>Pseudomonadati</taxon>
        <taxon>Bacteroidota</taxon>
        <taxon>Bacteroidia</taxon>
        <taxon>Marinilabiliales</taxon>
        <taxon>Prolixibacteraceae</taxon>
        <taxon>Mangrovibacterium</taxon>
    </lineage>
</organism>
<proteinExistence type="predicted"/>
<evidence type="ECO:0000313" key="1">
    <source>
        <dbReference type="EMBL" id="RKD91949.1"/>
    </source>
</evidence>
<reference evidence="1 2" key="1">
    <citation type="submission" date="2018-09" db="EMBL/GenBank/DDBJ databases">
        <title>Genomic Encyclopedia of Archaeal and Bacterial Type Strains, Phase II (KMG-II): from individual species to whole genera.</title>
        <authorList>
            <person name="Goeker M."/>
        </authorList>
    </citation>
    <scope>NUCLEOTIDE SEQUENCE [LARGE SCALE GENOMIC DNA]</scope>
    <source>
        <strain evidence="1 2">DSM 27148</strain>
    </source>
</reference>
<sequence>MNEYAKVILPKVSFSKDLFRKELSKCVNWVEHPEELDELNKWCYENFGEIYPEILDEVFSHNAA</sequence>
<gene>
    <name evidence="1" type="ORF">BC643_2318</name>
</gene>
<protein>
    <submittedName>
        <fullName evidence="1">Uncharacterized protein</fullName>
    </submittedName>
</protein>